<organism evidence="1 2">
    <name type="scientific">Pleurotus eryngii</name>
    <name type="common">Boletus of the steppes</name>
    <dbReference type="NCBI Taxonomy" id="5323"/>
    <lineage>
        <taxon>Eukaryota</taxon>
        <taxon>Fungi</taxon>
        <taxon>Dikarya</taxon>
        <taxon>Basidiomycota</taxon>
        <taxon>Agaricomycotina</taxon>
        <taxon>Agaricomycetes</taxon>
        <taxon>Agaricomycetidae</taxon>
        <taxon>Agaricales</taxon>
        <taxon>Pleurotineae</taxon>
        <taxon>Pleurotaceae</taxon>
        <taxon>Pleurotus</taxon>
    </lineage>
</organism>
<dbReference type="PANTHER" id="PTHR46579:SF1">
    <property type="entry name" value="F5_8 TYPE C DOMAIN-CONTAINING PROTEIN"/>
    <property type="match status" value="1"/>
</dbReference>
<feature type="non-terminal residue" evidence="1">
    <location>
        <position position="382"/>
    </location>
</feature>
<gene>
    <name evidence="1" type="ORF">BDN71DRAFT_1370029</name>
</gene>
<dbReference type="AlphaFoldDB" id="A0A9P6DC18"/>
<reference evidence="1" key="1">
    <citation type="submission" date="2020-11" db="EMBL/GenBank/DDBJ databases">
        <authorList>
            <consortium name="DOE Joint Genome Institute"/>
            <person name="Ahrendt S."/>
            <person name="Riley R."/>
            <person name="Andreopoulos W."/>
            <person name="Labutti K."/>
            <person name="Pangilinan J."/>
            <person name="Ruiz-Duenas F.J."/>
            <person name="Barrasa J.M."/>
            <person name="Sanchez-Garcia M."/>
            <person name="Camarero S."/>
            <person name="Miyauchi S."/>
            <person name="Serrano A."/>
            <person name="Linde D."/>
            <person name="Babiker R."/>
            <person name="Drula E."/>
            <person name="Ayuso-Fernandez I."/>
            <person name="Pacheco R."/>
            <person name="Padilla G."/>
            <person name="Ferreira P."/>
            <person name="Barriuso J."/>
            <person name="Kellner H."/>
            <person name="Castanera R."/>
            <person name="Alfaro M."/>
            <person name="Ramirez L."/>
            <person name="Pisabarro A.G."/>
            <person name="Kuo A."/>
            <person name="Tritt A."/>
            <person name="Lipzen A."/>
            <person name="He G."/>
            <person name="Yan M."/>
            <person name="Ng V."/>
            <person name="Cullen D."/>
            <person name="Martin F."/>
            <person name="Rosso M.-N."/>
            <person name="Henrissat B."/>
            <person name="Hibbett D."/>
            <person name="Martinez A.T."/>
            <person name="Grigoriev I.V."/>
        </authorList>
    </citation>
    <scope>NUCLEOTIDE SEQUENCE</scope>
    <source>
        <strain evidence="1">ATCC 90797</strain>
    </source>
</reference>
<dbReference type="OrthoDB" id="3248986at2759"/>
<sequence length="382" mass="43624">LRPLINDLQTLWSPGVFYTRTCTHPTGVRVRCALVPVVCNLPAASEIAGFGDHRSKHLCHDCHQTSDMIDESLDPGLFQLRDRMQHMEVASSWRDATDGCIQEGIYKKTHIRWSELLRLPYWDPTKFLAIDSMHCFYLGILHRHCRLIWGMDASIDDGDGLTFDQTRKNTIPQAEMESAWNILHNGTEDQLENLLPAQGDETQTVSVPPLAARGFQKTRVLGDQTLAEVRTDMSRTVLPSWLTPGPRNPGETKWGKMKADEWKVFCTIHLPITLTRLWGGSQKNERQHKVLANFMHLVIAVNVASRREVKARHIDSYDTHIKKYLISLLELYPGANLVVNQHRALHFGEHLKRWGPCHAWRCFAFERFNGILQNIPTNSVVG</sequence>
<keyword evidence="2" id="KW-1185">Reference proteome</keyword>
<dbReference type="EMBL" id="MU154646">
    <property type="protein sequence ID" value="KAF9490268.1"/>
    <property type="molecule type" value="Genomic_DNA"/>
</dbReference>
<evidence type="ECO:0000313" key="1">
    <source>
        <dbReference type="EMBL" id="KAF9490268.1"/>
    </source>
</evidence>
<dbReference type="PANTHER" id="PTHR46579">
    <property type="entry name" value="F5/8 TYPE C DOMAIN-CONTAINING PROTEIN-RELATED"/>
    <property type="match status" value="1"/>
</dbReference>
<comment type="caution">
    <text evidence="1">The sequence shown here is derived from an EMBL/GenBank/DDBJ whole genome shotgun (WGS) entry which is preliminary data.</text>
</comment>
<protein>
    <submittedName>
        <fullName evidence="1">Uncharacterized protein</fullName>
    </submittedName>
</protein>
<proteinExistence type="predicted"/>
<accession>A0A9P6DC18</accession>
<feature type="non-terminal residue" evidence="1">
    <location>
        <position position="1"/>
    </location>
</feature>
<name>A0A9P6DC18_PLEER</name>
<evidence type="ECO:0000313" key="2">
    <source>
        <dbReference type="Proteomes" id="UP000807025"/>
    </source>
</evidence>
<dbReference type="Proteomes" id="UP000807025">
    <property type="component" value="Unassembled WGS sequence"/>
</dbReference>